<dbReference type="FunFam" id="3.40.50.300:FF:000042">
    <property type="entry name" value="Maltose/maltodextrin ABC transporter, ATP-binding protein"/>
    <property type="match status" value="1"/>
</dbReference>
<keyword evidence="3" id="KW-0547">Nucleotide-binding</keyword>
<reference evidence="8 9" key="1">
    <citation type="submission" date="2018-10" db="EMBL/GenBank/DDBJ databases">
        <title>Tessaracoccus antarcticuss sp. nov., isolated from sediment.</title>
        <authorList>
            <person name="Zhou L.Y."/>
            <person name="Du Z.J."/>
        </authorList>
    </citation>
    <scope>NUCLEOTIDE SEQUENCE [LARGE SCALE GENOMIC DNA]</scope>
    <source>
        <strain evidence="8 9">JDX10</strain>
    </source>
</reference>
<evidence type="ECO:0000256" key="3">
    <source>
        <dbReference type="ARBA" id="ARBA00022741"/>
    </source>
</evidence>
<dbReference type="Proteomes" id="UP000275256">
    <property type="component" value="Unassembled WGS sequence"/>
</dbReference>
<dbReference type="InterPro" id="IPR003439">
    <property type="entry name" value="ABC_transporter-like_ATP-bd"/>
</dbReference>
<name>A0A3M0G7D5_9ACTN</name>
<dbReference type="RefSeq" id="WP_121901507.1">
    <property type="nucleotide sequence ID" value="NZ_REFW01000002.1"/>
</dbReference>
<evidence type="ECO:0000313" key="9">
    <source>
        <dbReference type="Proteomes" id="UP000275256"/>
    </source>
</evidence>
<dbReference type="InterPro" id="IPR017871">
    <property type="entry name" value="ABC_transporter-like_CS"/>
</dbReference>
<dbReference type="GO" id="GO:0140359">
    <property type="term" value="F:ABC-type transporter activity"/>
    <property type="evidence" value="ECO:0007669"/>
    <property type="project" value="UniProtKB-ARBA"/>
</dbReference>
<keyword evidence="6" id="KW-0472">Membrane</keyword>
<dbReference type="PROSITE" id="PS50893">
    <property type="entry name" value="ABC_TRANSPORTER_2"/>
    <property type="match status" value="1"/>
</dbReference>
<protein>
    <submittedName>
        <fullName evidence="8">ABC transporter ATP-binding protein</fullName>
    </submittedName>
</protein>
<dbReference type="InterPro" id="IPR008995">
    <property type="entry name" value="Mo/tungstate-bd_C_term_dom"/>
</dbReference>
<proteinExistence type="predicted"/>
<dbReference type="Pfam" id="PF00005">
    <property type="entry name" value="ABC_tran"/>
    <property type="match status" value="1"/>
</dbReference>
<dbReference type="SMART" id="SM00382">
    <property type="entry name" value="AAA"/>
    <property type="match status" value="1"/>
</dbReference>
<dbReference type="Gene3D" id="3.40.50.300">
    <property type="entry name" value="P-loop containing nucleotide triphosphate hydrolases"/>
    <property type="match status" value="1"/>
</dbReference>
<dbReference type="InterPro" id="IPR013611">
    <property type="entry name" value="Transp-assoc_OB_typ2"/>
</dbReference>
<evidence type="ECO:0000256" key="2">
    <source>
        <dbReference type="ARBA" id="ARBA00022475"/>
    </source>
</evidence>
<evidence type="ECO:0000313" key="8">
    <source>
        <dbReference type="EMBL" id="RMB60027.1"/>
    </source>
</evidence>
<sequence>MTDLAAAEKLLDNTTASGTLRLRGLTKEFGNGADKVVAVDAIDLDIEPGEFVTLLGPSGCGKTTTLRMIAGFEDPSGGQVTLDDVNMIDTPPNKRPMAMVFQSYALFPHLKVRDNVAYGLKIRRTPSAKLREEVDLALESMNLSALANRAPNQLSGGQQQRVALARAMVMKPRVLLFDEPLSNLDAKLRERMRIEIRTLQRHLGITSVYVTHDQAEAMSMSDRIVVMNGGRVEQAASPDIIYRQPASVFVADFIGRANFLDVEKETSTQQGRARVKVLGHSVDVPAHPDAPAAEDVVLLLRPESIRLKAVDTRAGGGLGGHEGRVLFSVFYGDHVEYEVETEHGTITAVVADPNVDAIHREGDDVEVSFNAERAWLLPRTRQPG</sequence>
<keyword evidence="5" id="KW-1278">Translocase</keyword>
<evidence type="ECO:0000256" key="1">
    <source>
        <dbReference type="ARBA" id="ARBA00022448"/>
    </source>
</evidence>
<keyword evidence="4 8" id="KW-0067">ATP-binding</keyword>
<dbReference type="SUPFAM" id="SSF50331">
    <property type="entry name" value="MOP-like"/>
    <property type="match status" value="1"/>
</dbReference>
<dbReference type="SUPFAM" id="SSF52540">
    <property type="entry name" value="P-loop containing nucleoside triphosphate hydrolases"/>
    <property type="match status" value="1"/>
</dbReference>
<evidence type="ECO:0000256" key="5">
    <source>
        <dbReference type="ARBA" id="ARBA00022967"/>
    </source>
</evidence>
<dbReference type="PANTHER" id="PTHR43875">
    <property type="entry name" value="MALTODEXTRIN IMPORT ATP-BINDING PROTEIN MSMX"/>
    <property type="match status" value="1"/>
</dbReference>
<feature type="domain" description="ABC transporter" evidence="7">
    <location>
        <begin position="20"/>
        <end position="254"/>
    </location>
</feature>
<dbReference type="GO" id="GO:0005524">
    <property type="term" value="F:ATP binding"/>
    <property type="evidence" value="ECO:0007669"/>
    <property type="project" value="UniProtKB-KW"/>
</dbReference>
<dbReference type="OrthoDB" id="3180400at2"/>
<comment type="caution">
    <text evidence="8">The sequence shown here is derived from an EMBL/GenBank/DDBJ whole genome shotgun (WGS) entry which is preliminary data.</text>
</comment>
<dbReference type="Pfam" id="PF08402">
    <property type="entry name" value="TOBE_2"/>
    <property type="match status" value="1"/>
</dbReference>
<dbReference type="AlphaFoldDB" id="A0A3M0G7D5"/>
<gene>
    <name evidence="8" type="ORF">EAX62_09950</name>
</gene>
<keyword evidence="2" id="KW-1003">Cell membrane</keyword>
<evidence type="ECO:0000259" key="7">
    <source>
        <dbReference type="PROSITE" id="PS50893"/>
    </source>
</evidence>
<dbReference type="Gene3D" id="2.40.50.100">
    <property type="match status" value="1"/>
</dbReference>
<dbReference type="EMBL" id="REFW01000002">
    <property type="protein sequence ID" value="RMB60027.1"/>
    <property type="molecule type" value="Genomic_DNA"/>
</dbReference>
<dbReference type="InterPro" id="IPR027417">
    <property type="entry name" value="P-loop_NTPase"/>
</dbReference>
<dbReference type="PANTHER" id="PTHR43875:SF15">
    <property type="entry name" value="TREHALOSE IMPORT ATP-BINDING PROTEIN SUGC"/>
    <property type="match status" value="1"/>
</dbReference>
<keyword evidence="1" id="KW-0813">Transport</keyword>
<dbReference type="InterPro" id="IPR003593">
    <property type="entry name" value="AAA+_ATPase"/>
</dbReference>
<organism evidence="8 9">
    <name type="scientific">Tessaracoccus antarcticus</name>
    <dbReference type="NCBI Taxonomy" id="2479848"/>
    <lineage>
        <taxon>Bacteria</taxon>
        <taxon>Bacillati</taxon>
        <taxon>Actinomycetota</taxon>
        <taxon>Actinomycetes</taxon>
        <taxon>Propionibacteriales</taxon>
        <taxon>Propionibacteriaceae</taxon>
        <taxon>Tessaracoccus</taxon>
    </lineage>
</organism>
<evidence type="ECO:0000256" key="6">
    <source>
        <dbReference type="ARBA" id="ARBA00023136"/>
    </source>
</evidence>
<evidence type="ECO:0000256" key="4">
    <source>
        <dbReference type="ARBA" id="ARBA00022840"/>
    </source>
</evidence>
<keyword evidence="9" id="KW-1185">Reference proteome</keyword>
<dbReference type="GO" id="GO:0016887">
    <property type="term" value="F:ATP hydrolysis activity"/>
    <property type="evidence" value="ECO:0007669"/>
    <property type="project" value="InterPro"/>
</dbReference>
<accession>A0A3M0G7D5</accession>
<dbReference type="GO" id="GO:0055052">
    <property type="term" value="C:ATP-binding cassette (ABC) transporter complex, substrate-binding subunit-containing"/>
    <property type="evidence" value="ECO:0007669"/>
    <property type="project" value="TreeGrafter"/>
</dbReference>
<dbReference type="InterPro" id="IPR047641">
    <property type="entry name" value="ABC_transpr_MalK/UgpC-like"/>
</dbReference>
<dbReference type="PROSITE" id="PS00211">
    <property type="entry name" value="ABC_TRANSPORTER_1"/>
    <property type="match status" value="1"/>
</dbReference>